<sequence length="379" mass="44981">MLTTNDLSKKEQRELRRWFTKIDEDTIELKIKGKGIINVVLIILALIPSLYYDFIKPSSSELFWNEIHISFNPNVYFEQQYRNVVSKNNPNMTIWNETKEEYINNLWQWREGLGWNKWDGYLNLAWYVILLGIIFWPTKRRVRFDRKRGIIYTYINKKFYLMEVNKLARPLPECFINTGGGIVFWLPPFKNTTPFLKHFPLGSMVFVSDYSMYLFELGSRVFLIPNAYKKSRAPILKKSLVDFMNPNIAPQRLSQIVNTLEAPKGLKEHLYSFLFGWIDEGLYTRNLPKQERLENMITGYFKENAPQIRVLPSYRMAYENEVHKFWGAPFLVIVNQEQNRKEGFIKVPCPDLYEYPKVSMHRPTNMPDPEWGNVKGKEV</sequence>
<feature type="transmembrane region" description="Helical" evidence="1">
    <location>
        <begin position="36"/>
        <end position="55"/>
    </location>
</feature>
<keyword evidence="1" id="KW-1133">Transmembrane helix</keyword>
<dbReference type="RefSeq" id="WP_059368241.1">
    <property type="nucleotide sequence ID" value="NZ_BBXJ01000001.1"/>
</dbReference>
<keyword evidence="3" id="KW-1185">Reference proteome</keyword>
<dbReference type="Proteomes" id="UP000188998">
    <property type="component" value="Unassembled WGS sequence"/>
</dbReference>
<keyword evidence="1" id="KW-0472">Membrane</keyword>
<keyword evidence="1" id="KW-0812">Transmembrane</keyword>
<feature type="transmembrane region" description="Helical" evidence="1">
    <location>
        <begin position="120"/>
        <end position="138"/>
    </location>
</feature>
<evidence type="ECO:0000313" key="2">
    <source>
        <dbReference type="EMBL" id="OOF71727.1"/>
    </source>
</evidence>
<dbReference type="AlphaFoldDB" id="A0AAJ3K532"/>
<comment type="caution">
    <text evidence="2">The sequence shown here is derived from an EMBL/GenBank/DDBJ whole genome shotgun (WGS) entry which is preliminary data.</text>
</comment>
<evidence type="ECO:0000313" key="3">
    <source>
        <dbReference type="Proteomes" id="UP000188998"/>
    </source>
</evidence>
<organism evidence="2 3">
    <name type="scientific">Rodentibacter caecimuris</name>
    <dbReference type="NCBI Taxonomy" id="1796644"/>
    <lineage>
        <taxon>Bacteria</taxon>
        <taxon>Pseudomonadati</taxon>
        <taxon>Pseudomonadota</taxon>
        <taxon>Gammaproteobacteria</taxon>
        <taxon>Pasteurellales</taxon>
        <taxon>Pasteurellaceae</taxon>
        <taxon>Rodentibacter</taxon>
    </lineage>
</organism>
<reference evidence="2 3" key="1">
    <citation type="submission" date="2016-10" db="EMBL/GenBank/DDBJ databases">
        <title>Rodentibacter gen. nov. and new species.</title>
        <authorList>
            <person name="Christensen H."/>
        </authorList>
    </citation>
    <scope>NUCLEOTIDE SEQUENCE [LARGE SCALE GENOMIC DNA]</scope>
    <source>
        <strain evidence="2 3">199137021</strain>
    </source>
</reference>
<gene>
    <name evidence="2" type="ORF">BKG90_07230</name>
</gene>
<name>A0AAJ3K532_9PAST</name>
<protein>
    <submittedName>
        <fullName evidence="2">Uncharacterized protein</fullName>
    </submittedName>
</protein>
<accession>A0AAJ3K532</accession>
<evidence type="ECO:0000256" key="1">
    <source>
        <dbReference type="SAM" id="Phobius"/>
    </source>
</evidence>
<dbReference type="EMBL" id="MLAB01000032">
    <property type="protein sequence ID" value="OOF71727.1"/>
    <property type="molecule type" value="Genomic_DNA"/>
</dbReference>
<proteinExistence type="predicted"/>